<dbReference type="Proteomes" id="UP000216991">
    <property type="component" value="Unassembled WGS sequence"/>
</dbReference>
<organism evidence="4 5">
    <name type="scientific">Sandarakinorhabdus cyanobacteriorum</name>
    <dbReference type="NCBI Taxonomy" id="1981098"/>
    <lineage>
        <taxon>Bacteria</taxon>
        <taxon>Pseudomonadati</taxon>
        <taxon>Pseudomonadota</taxon>
        <taxon>Alphaproteobacteria</taxon>
        <taxon>Sphingomonadales</taxon>
        <taxon>Sphingosinicellaceae</taxon>
        <taxon>Sandarakinorhabdus</taxon>
    </lineage>
</organism>
<proteinExistence type="inferred from homology"/>
<sequence length="140" mass="14776">MNQPPDTGPPGSLPDSLAQRRIVRFDPGHAVIEYEVLPAMCHSGGVAQGGFVSGWIDAAMAHAVMAQHGFDRVPISLELKVSFFAPANPGRVLAEAWIEKAGGRTIFAEGRLTTPEGKVLAKASSTITLIDAAKVRATMV</sequence>
<dbReference type="PANTHER" id="PTHR21660">
    <property type="entry name" value="THIOESTERASE SUPERFAMILY MEMBER-RELATED"/>
    <property type="match status" value="1"/>
</dbReference>
<reference evidence="4 5" key="1">
    <citation type="submission" date="2017-07" db="EMBL/GenBank/DDBJ databases">
        <title>Sandarakinorhabdus cyanobacteriorum sp. nov., a novel bacterium isolated from cyanobacterial aggregates in a eutrophic lake.</title>
        <authorList>
            <person name="Cai H."/>
        </authorList>
    </citation>
    <scope>NUCLEOTIDE SEQUENCE [LARGE SCALE GENOMIC DNA]</scope>
    <source>
        <strain evidence="4 5">TH057</strain>
    </source>
</reference>
<dbReference type="EMBL" id="NOXT01000075">
    <property type="protein sequence ID" value="OYQ33232.1"/>
    <property type="molecule type" value="Genomic_DNA"/>
</dbReference>
<dbReference type="CDD" id="cd03443">
    <property type="entry name" value="PaaI_thioesterase"/>
    <property type="match status" value="1"/>
</dbReference>
<dbReference type="SUPFAM" id="SSF54637">
    <property type="entry name" value="Thioesterase/thiol ester dehydrase-isomerase"/>
    <property type="match status" value="1"/>
</dbReference>
<dbReference type="RefSeq" id="WP_094472715.1">
    <property type="nucleotide sequence ID" value="NZ_NOXT01000075.1"/>
</dbReference>
<comment type="caution">
    <text evidence="4">The sequence shown here is derived from an EMBL/GenBank/DDBJ whole genome shotgun (WGS) entry which is preliminary data.</text>
</comment>
<evidence type="ECO:0000313" key="4">
    <source>
        <dbReference type="EMBL" id="OYQ33232.1"/>
    </source>
</evidence>
<gene>
    <name evidence="4" type="ORF">CHU93_03085</name>
</gene>
<dbReference type="InterPro" id="IPR006683">
    <property type="entry name" value="Thioestr_dom"/>
</dbReference>
<name>A0A255YVK2_9SPHN</name>
<feature type="domain" description="Thioesterase" evidence="3">
    <location>
        <begin position="45"/>
        <end position="120"/>
    </location>
</feature>
<dbReference type="AlphaFoldDB" id="A0A255YVK2"/>
<dbReference type="GO" id="GO:0047617">
    <property type="term" value="F:fatty acyl-CoA hydrolase activity"/>
    <property type="evidence" value="ECO:0007669"/>
    <property type="project" value="InterPro"/>
</dbReference>
<evidence type="ECO:0000259" key="3">
    <source>
        <dbReference type="Pfam" id="PF03061"/>
    </source>
</evidence>
<protein>
    <submittedName>
        <fullName evidence="4">Thioesterase</fullName>
    </submittedName>
</protein>
<dbReference type="OrthoDB" id="9813282at2"/>
<keyword evidence="5" id="KW-1185">Reference proteome</keyword>
<evidence type="ECO:0000256" key="2">
    <source>
        <dbReference type="ARBA" id="ARBA00022801"/>
    </source>
</evidence>
<dbReference type="Pfam" id="PF03061">
    <property type="entry name" value="4HBT"/>
    <property type="match status" value="1"/>
</dbReference>
<keyword evidence="2" id="KW-0378">Hydrolase</keyword>
<dbReference type="PANTHER" id="PTHR21660:SF1">
    <property type="entry name" value="ACYL-COENZYME A THIOESTERASE 13"/>
    <property type="match status" value="1"/>
</dbReference>
<dbReference type="InterPro" id="IPR039298">
    <property type="entry name" value="ACOT13"/>
</dbReference>
<accession>A0A255YVK2</accession>
<evidence type="ECO:0000256" key="1">
    <source>
        <dbReference type="ARBA" id="ARBA00008324"/>
    </source>
</evidence>
<dbReference type="InterPro" id="IPR029069">
    <property type="entry name" value="HotDog_dom_sf"/>
</dbReference>
<dbReference type="Gene3D" id="3.10.129.10">
    <property type="entry name" value="Hotdog Thioesterase"/>
    <property type="match status" value="1"/>
</dbReference>
<evidence type="ECO:0000313" key="5">
    <source>
        <dbReference type="Proteomes" id="UP000216991"/>
    </source>
</evidence>
<comment type="similarity">
    <text evidence="1">Belongs to the thioesterase PaaI family.</text>
</comment>